<reference evidence="4" key="1">
    <citation type="journal article" date="2019" name="Int. J. Syst. Evol. Microbiol.">
        <title>The Global Catalogue of Microorganisms (GCM) 10K type strain sequencing project: providing services to taxonomists for standard genome sequencing and annotation.</title>
        <authorList>
            <consortium name="The Broad Institute Genomics Platform"/>
            <consortium name="The Broad Institute Genome Sequencing Center for Infectious Disease"/>
            <person name="Wu L."/>
            <person name="Ma J."/>
        </authorList>
    </citation>
    <scope>NUCLEOTIDE SEQUENCE [LARGE SCALE GENOMIC DNA]</scope>
    <source>
        <strain evidence="4">YJ-61-S</strain>
    </source>
</reference>
<feature type="compositionally biased region" description="Basic residues" evidence="2">
    <location>
        <begin position="131"/>
        <end position="143"/>
    </location>
</feature>
<dbReference type="EMBL" id="JBHSFV010000025">
    <property type="protein sequence ID" value="MFC4636627.1"/>
    <property type="molecule type" value="Genomic_DNA"/>
</dbReference>
<feature type="region of interest" description="Disordered" evidence="2">
    <location>
        <begin position="98"/>
        <end position="151"/>
    </location>
</feature>
<sequence>MTQIAQIEALDLTKIINKDIKNEIQKLTEEYNTAEDKKDFIEATKESATLILEMVQDVYPEAIAEKEKPCVEVVVSSKEVAKPTQVAVKKEVTKPKQTTLKKKVVKQRKAPSSKKENSKTDTPKKQEVKSKQVKKKSTNKKSKPTGLQGKLQALQEEVEECRKRGAIRKSPKKKTTTIPKTMYEKVYSHINAIANLVPERFRDDKQKIAEVKRMSLHIHKKVVGVFQMNETLAEKGKVALKQKFKDITKRIEANDNK</sequence>
<feature type="coiled-coil region" evidence="1">
    <location>
        <begin position="10"/>
        <end position="44"/>
    </location>
</feature>
<evidence type="ECO:0000313" key="3">
    <source>
        <dbReference type="EMBL" id="MFC4636627.1"/>
    </source>
</evidence>
<evidence type="ECO:0000313" key="4">
    <source>
        <dbReference type="Proteomes" id="UP001596043"/>
    </source>
</evidence>
<evidence type="ECO:0000256" key="1">
    <source>
        <dbReference type="SAM" id="Coils"/>
    </source>
</evidence>
<feature type="compositionally biased region" description="Basic residues" evidence="2">
    <location>
        <begin position="99"/>
        <end position="112"/>
    </location>
</feature>
<dbReference type="RefSeq" id="WP_379982999.1">
    <property type="nucleotide sequence ID" value="NZ_JBHSFV010000025.1"/>
</dbReference>
<keyword evidence="1" id="KW-0175">Coiled coil</keyword>
<comment type="caution">
    <text evidence="3">The sequence shown here is derived from an EMBL/GenBank/DDBJ whole genome shotgun (WGS) entry which is preliminary data.</text>
</comment>
<proteinExistence type="predicted"/>
<feature type="compositionally biased region" description="Basic and acidic residues" evidence="2">
    <location>
        <begin position="113"/>
        <end position="130"/>
    </location>
</feature>
<protein>
    <submittedName>
        <fullName evidence="3">Uncharacterized protein</fullName>
    </submittedName>
</protein>
<name>A0ABV9I3C6_9FLAO</name>
<evidence type="ECO:0000256" key="2">
    <source>
        <dbReference type="SAM" id="MobiDB-lite"/>
    </source>
</evidence>
<accession>A0ABV9I3C6</accession>
<gene>
    <name evidence="3" type="ORF">ACFO3O_22170</name>
</gene>
<dbReference type="Proteomes" id="UP001596043">
    <property type="component" value="Unassembled WGS sequence"/>
</dbReference>
<keyword evidence="4" id="KW-1185">Reference proteome</keyword>
<organism evidence="3 4">
    <name type="scientific">Dokdonia ponticola</name>
    <dbReference type="NCBI Taxonomy" id="2041041"/>
    <lineage>
        <taxon>Bacteria</taxon>
        <taxon>Pseudomonadati</taxon>
        <taxon>Bacteroidota</taxon>
        <taxon>Flavobacteriia</taxon>
        <taxon>Flavobacteriales</taxon>
        <taxon>Flavobacteriaceae</taxon>
        <taxon>Dokdonia</taxon>
    </lineage>
</organism>